<evidence type="ECO:0000313" key="4">
    <source>
        <dbReference type="EMBL" id="BDS07604.1"/>
    </source>
</evidence>
<dbReference type="EMBL" id="AP026866">
    <property type="protein sequence ID" value="BDS07604.1"/>
    <property type="molecule type" value="Genomic_DNA"/>
</dbReference>
<dbReference type="PANTHER" id="PTHR33178">
    <property type="match status" value="1"/>
</dbReference>
<dbReference type="PROSITE" id="PS51502">
    <property type="entry name" value="S_R_A_B_BARREL"/>
    <property type="match status" value="1"/>
</dbReference>
<protein>
    <submittedName>
        <fullName evidence="4">Stress responsive protein</fullName>
    </submittedName>
</protein>
<evidence type="ECO:0000256" key="2">
    <source>
        <dbReference type="SAM" id="SignalP"/>
    </source>
</evidence>
<organism evidence="4">
    <name type="scientific">Oceaniferula spumae</name>
    <dbReference type="NCBI Taxonomy" id="2979115"/>
    <lineage>
        <taxon>Bacteria</taxon>
        <taxon>Pseudomonadati</taxon>
        <taxon>Verrucomicrobiota</taxon>
        <taxon>Verrucomicrobiia</taxon>
        <taxon>Verrucomicrobiales</taxon>
        <taxon>Verrucomicrobiaceae</taxon>
        <taxon>Oceaniferula</taxon>
    </lineage>
</organism>
<evidence type="ECO:0000256" key="1">
    <source>
        <dbReference type="ARBA" id="ARBA00011738"/>
    </source>
</evidence>
<dbReference type="AlphaFoldDB" id="A0AAT9FNT1"/>
<accession>A0AAT9FNT1</accession>
<keyword evidence="2" id="KW-0732">Signal</keyword>
<sequence>MKTITLILALTFASLLSAFADHHGEKKANFRHVVCFKFKADATPEQIKAIEKAFGELPSKIDTIKGYEWGTSVGDKEKAKGFTHCFVVTFADKAGLDVYIPHAAHQAFVKQLKPLLDDVFVFDFVAQ</sequence>
<dbReference type="PANTHER" id="PTHR33178:SF10">
    <property type="entry name" value="STRESS-RESPONSE A_B BARREL DOMAIN-CONTAINING PROTEIN"/>
    <property type="match status" value="1"/>
</dbReference>
<feature type="domain" description="Stress-response A/B barrel" evidence="3">
    <location>
        <begin position="30"/>
        <end position="124"/>
    </location>
</feature>
<dbReference type="InterPro" id="IPR044662">
    <property type="entry name" value="HS1/DABB1-like"/>
</dbReference>
<gene>
    <name evidence="4" type="ORF">NT6N_26440</name>
</gene>
<feature type="signal peptide" evidence="2">
    <location>
        <begin position="1"/>
        <end position="20"/>
    </location>
</feature>
<dbReference type="Pfam" id="PF07876">
    <property type="entry name" value="Dabb"/>
    <property type="match status" value="1"/>
</dbReference>
<comment type="subunit">
    <text evidence="1">Homodimer.</text>
</comment>
<name>A0AAT9FNT1_9BACT</name>
<dbReference type="SUPFAM" id="SSF54909">
    <property type="entry name" value="Dimeric alpha+beta barrel"/>
    <property type="match status" value="1"/>
</dbReference>
<reference evidence="4" key="1">
    <citation type="submission" date="2024-07" db="EMBL/GenBank/DDBJ databases">
        <title>Complete genome sequence of Verrucomicrobiaceae bacterium NT6N.</title>
        <authorList>
            <person name="Huang C."/>
            <person name="Takami H."/>
            <person name="Hamasaki K."/>
        </authorList>
    </citation>
    <scope>NUCLEOTIDE SEQUENCE</scope>
    <source>
        <strain evidence="4">NT6N</strain>
    </source>
</reference>
<evidence type="ECO:0000259" key="3">
    <source>
        <dbReference type="PROSITE" id="PS51502"/>
    </source>
</evidence>
<proteinExistence type="predicted"/>
<dbReference type="Gene3D" id="3.30.70.100">
    <property type="match status" value="1"/>
</dbReference>
<dbReference type="SMART" id="SM00886">
    <property type="entry name" value="Dabb"/>
    <property type="match status" value="1"/>
</dbReference>
<dbReference type="InterPro" id="IPR011008">
    <property type="entry name" value="Dimeric_a/b-barrel"/>
</dbReference>
<feature type="chain" id="PRO_5043725684" evidence="2">
    <location>
        <begin position="21"/>
        <end position="127"/>
    </location>
</feature>
<dbReference type="KEGG" id="osu:NT6N_26440"/>
<dbReference type="InterPro" id="IPR013097">
    <property type="entry name" value="Dabb"/>
</dbReference>